<feature type="coiled-coil region" evidence="4">
    <location>
        <begin position="72"/>
        <end position="235"/>
    </location>
</feature>
<feature type="coiled-coil region" evidence="4">
    <location>
        <begin position="824"/>
        <end position="970"/>
    </location>
</feature>
<keyword evidence="2" id="KW-0333">Golgi apparatus</keyword>
<dbReference type="GO" id="GO:0031267">
    <property type="term" value="F:small GTPase binding"/>
    <property type="evidence" value="ECO:0007669"/>
    <property type="project" value="TreeGrafter"/>
</dbReference>
<dbReference type="PANTHER" id="PTHR18921">
    <property type="entry name" value="MYOSIN HEAVY CHAIN - RELATED"/>
    <property type="match status" value="1"/>
</dbReference>
<keyword evidence="3 4" id="KW-0175">Coiled coil</keyword>
<protein>
    <recommendedName>
        <fullName evidence="6">GRIP domain-containing protein</fullName>
    </recommendedName>
</protein>
<dbReference type="Proteomes" id="UP000494256">
    <property type="component" value="Unassembled WGS sequence"/>
</dbReference>
<dbReference type="InterPro" id="IPR000237">
    <property type="entry name" value="GRIP_dom"/>
</dbReference>
<comment type="subcellular location">
    <subcellularLocation>
        <location evidence="1">Golgi apparatus</location>
    </subcellularLocation>
</comment>
<dbReference type="GO" id="GO:0007030">
    <property type="term" value="P:Golgi organization"/>
    <property type="evidence" value="ECO:0007669"/>
    <property type="project" value="TreeGrafter"/>
</dbReference>
<evidence type="ECO:0000313" key="7">
    <source>
        <dbReference type="EMBL" id="CAB3245248.1"/>
    </source>
</evidence>
<feature type="coiled-coil region" evidence="4">
    <location>
        <begin position="1048"/>
        <end position="1290"/>
    </location>
</feature>
<feature type="coiled-coil region" evidence="4">
    <location>
        <begin position="281"/>
        <end position="308"/>
    </location>
</feature>
<organism evidence="7 8">
    <name type="scientific">Arctia plantaginis</name>
    <name type="common">Wood tiger moth</name>
    <name type="synonym">Phalaena plantaginis</name>
    <dbReference type="NCBI Taxonomy" id="874455"/>
    <lineage>
        <taxon>Eukaryota</taxon>
        <taxon>Metazoa</taxon>
        <taxon>Ecdysozoa</taxon>
        <taxon>Arthropoda</taxon>
        <taxon>Hexapoda</taxon>
        <taxon>Insecta</taxon>
        <taxon>Pterygota</taxon>
        <taxon>Neoptera</taxon>
        <taxon>Endopterygota</taxon>
        <taxon>Lepidoptera</taxon>
        <taxon>Glossata</taxon>
        <taxon>Ditrysia</taxon>
        <taxon>Noctuoidea</taxon>
        <taxon>Erebidae</taxon>
        <taxon>Arctiinae</taxon>
        <taxon>Arctia</taxon>
    </lineage>
</organism>
<feature type="compositionally biased region" description="Polar residues" evidence="5">
    <location>
        <begin position="1454"/>
        <end position="1463"/>
    </location>
</feature>
<feature type="domain" description="GRIP" evidence="6">
    <location>
        <begin position="1297"/>
        <end position="1349"/>
    </location>
</feature>
<feature type="compositionally biased region" description="Basic and acidic residues" evidence="5">
    <location>
        <begin position="1439"/>
        <end position="1448"/>
    </location>
</feature>
<dbReference type="OrthoDB" id="445826at2759"/>
<evidence type="ECO:0000256" key="4">
    <source>
        <dbReference type="SAM" id="Coils"/>
    </source>
</evidence>
<dbReference type="PANTHER" id="PTHR18921:SF2">
    <property type="entry name" value="THYROID RECEPTOR-INTERACTING PROTEIN 11"/>
    <property type="match status" value="1"/>
</dbReference>
<evidence type="ECO:0000313" key="8">
    <source>
        <dbReference type="Proteomes" id="UP000494256"/>
    </source>
</evidence>
<proteinExistence type="predicted"/>
<accession>A0A8S1AJ52</accession>
<gene>
    <name evidence="7" type="ORF">APLA_LOCUS11035</name>
</gene>
<feature type="compositionally biased region" description="Polar residues" evidence="5">
    <location>
        <begin position="1400"/>
        <end position="1438"/>
    </location>
</feature>
<dbReference type="PROSITE" id="PS50913">
    <property type="entry name" value="GRIP"/>
    <property type="match status" value="1"/>
</dbReference>
<feature type="coiled-coil region" evidence="4">
    <location>
        <begin position="367"/>
        <end position="767"/>
    </location>
</feature>
<feature type="compositionally biased region" description="Low complexity" evidence="5">
    <location>
        <begin position="1386"/>
        <end position="1399"/>
    </location>
</feature>
<evidence type="ECO:0000259" key="6">
    <source>
        <dbReference type="PROSITE" id="PS50913"/>
    </source>
</evidence>
<reference evidence="7 8" key="1">
    <citation type="submission" date="2020-04" db="EMBL/GenBank/DDBJ databases">
        <authorList>
            <person name="Wallbank WR R."/>
            <person name="Pardo Diaz C."/>
            <person name="Kozak K."/>
            <person name="Martin S."/>
            <person name="Jiggins C."/>
            <person name="Moest M."/>
            <person name="Warren A I."/>
            <person name="Byers J.R.P. K."/>
            <person name="Montejo-Kovacevich G."/>
            <person name="Yen C E."/>
        </authorList>
    </citation>
    <scope>NUCLEOTIDE SEQUENCE [LARGE SCALE GENOMIC DNA]</scope>
</reference>
<dbReference type="GO" id="GO:0006888">
    <property type="term" value="P:endoplasmic reticulum to Golgi vesicle-mediated transport"/>
    <property type="evidence" value="ECO:0007669"/>
    <property type="project" value="TreeGrafter"/>
</dbReference>
<evidence type="ECO:0000256" key="1">
    <source>
        <dbReference type="ARBA" id="ARBA00004555"/>
    </source>
</evidence>
<dbReference type="GO" id="GO:0005794">
    <property type="term" value="C:Golgi apparatus"/>
    <property type="evidence" value="ECO:0007669"/>
    <property type="project" value="UniProtKB-SubCell"/>
</dbReference>
<evidence type="ECO:0000256" key="2">
    <source>
        <dbReference type="ARBA" id="ARBA00023034"/>
    </source>
</evidence>
<feature type="region of interest" description="Disordered" evidence="5">
    <location>
        <begin position="1372"/>
        <end position="1463"/>
    </location>
</feature>
<comment type="caution">
    <text evidence="7">The sequence shown here is derived from an EMBL/GenBank/DDBJ whole genome shotgun (WGS) entry which is preliminary data.</text>
</comment>
<dbReference type="Gene3D" id="1.10.287.1490">
    <property type="match status" value="2"/>
</dbReference>
<name>A0A8S1AJ52_ARCPL</name>
<sequence>MNEPRVASLIPALNYNLIMSLPDGIESCDDLLRLDGKQARRLARRNGVKEEESNWYWDPSPQSSNPLERDADNHYKIQIRALQDELSTLKERDTVDLRPDEELRRLREENKNLTSNLEDLDSQHQLAMEKLLTLKKELQNNFESLKQEHEDLKNTNDEYSNEVKKLLAKIGERDRELENLKATRSDHETLLHKYQNLERIHGLLRENAEKFQEENQELHEEVFKLQEKVTKLEHDIEVVNKPSETSDMVPRQTYDDLLKEINHLKDRRNSNQIHLDEVNIDDNAKSVIDSLRREITELKHKLSQKDSQECNENKTIRPEKVMQLYNKYVNFELPIDYVGEIPSAGDNIILFKLESVFKTVHSFKKEIDVLEHKLSEKSLNVNHLQAQIDDLTTENDFLTTDIRHVERELSEMKKNNDFLISEIAALKNTSKLEPIIETHEENNLVKLETELADCNKLNKNFESEIQRIEKELEEVRTEKISLKESLNDLRHKYTTMLSEFEMCKNQTKEVEELENSAKDKESEMLKKSINEVDDLKKHVQSANAKNEQLSIDKHVLENDKELLKKQVADLKHSLEEKSVAYKELESLKSSLEEKVYDFESQVDGILHHERDVNNTRALLEEKVALLERELISLNNTSKMPELEIIVTEKNLLAVQNSTLYEEIAQLKKQIKNLKRNHQALSKENSELKSNNEEEIKSYQHTIEQLNTKVIEQDVLSKEIIRLKAENQQILDRKVQLEAELSATDYKIVNLEQEFEKLVADLNEKDTLIDGLNSSLTKNQATLSNTNQIVIDLENSLAVKNEELNRISTALQDASHKLNDSASISNVSQEELKKLQNEKEEDSKRITSLNDEIQAKNTQISTLSLRLEELENDCSKNQTAVDNKDKEIKELRQSIVELTDKVNTKENITQEDYAKMAQEREMLIAQLSEYRDALFLKERSLEEFKEKHEQLEQMKNEFKTLVDKATTEKSELINLINLKHNESLQYHNEIQRLNGVILEQRDEFKKIIEDKDKHIQNSTESCVNCDNLKVTLKEKDEIIITLNLKASEYDKMKAELASTGEAAAHLKERCENLDKSLAIQLEAVRTLTTQNAQLSEQGQNAEKELERLRRHLVETEENYTQELMASEQKLTECQSRLHQVEERAKQTSTVYTSNSIRANQEVETLRNQIKLLEKQRDEVQARLSEAEDAKNRSEAALTNLQVVLEQFQLDKERDIHSATEKIRNRMEDLKYQNNELHKEIEALNRKLEEALAGLQAATRLGDQVETKTAQINDLKDQVKTLQTSVAAAEERYYNAISNQQDKVDKNLVKNLVINYVLNSAGSHINKTQVLRVLSTVLDFNQQECERLGLVRSVNTSDSLAAEFVKFLQNESRPRAPLPNMMTLGQGSSSRSATPSSRKNSTIGQHPNFQPTVTGHSRNPSTGSNNLLFTSIDTMDTASQRSRDSDRTEPKVLSPSLDTGVNQTRNTEGAILKSVLKDM</sequence>
<evidence type="ECO:0000256" key="5">
    <source>
        <dbReference type="SAM" id="MobiDB-lite"/>
    </source>
</evidence>
<dbReference type="EMBL" id="CADEBD010000324">
    <property type="protein sequence ID" value="CAB3245248.1"/>
    <property type="molecule type" value="Genomic_DNA"/>
</dbReference>
<evidence type="ECO:0000256" key="3">
    <source>
        <dbReference type="ARBA" id="ARBA00023054"/>
    </source>
</evidence>